<gene>
    <name evidence="2" type="ORF">D7I43_02585</name>
</gene>
<accession>A0A420F6V3</accession>
<name>A0A420F6V3_9ACTN</name>
<evidence type="ECO:0000313" key="2">
    <source>
        <dbReference type="EMBL" id="RKF28659.1"/>
    </source>
</evidence>
<organism evidence="2 3">
    <name type="scientific">Micromonospora globbae</name>
    <dbReference type="NCBI Taxonomy" id="1894969"/>
    <lineage>
        <taxon>Bacteria</taxon>
        <taxon>Bacillati</taxon>
        <taxon>Actinomycetota</taxon>
        <taxon>Actinomycetes</taxon>
        <taxon>Micromonosporales</taxon>
        <taxon>Micromonosporaceae</taxon>
        <taxon>Micromonospora</taxon>
    </lineage>
</organism>
<dbReference type="Proteomes" id="UP000285744">
    <property type="component" value="Unassembled WGS sequence"/>
</dbReference>
<evidence type="ECO:0000313" key="3">
    <source>
        <dbReference type="Proteomes" id="UP000285744"/>
    </source>
</evidence>
<evidence type="ECO:0000256" key="1">
    <source>
        <dbReference type="SAM" id="MobiDB-lite"/>
    </source>
</evidence>
<feature type="region of interest" description="Disordered" evidence="1">
    <location>
        <begin position="1"/>
        <end position="102"/>
    </location>
</feature>
<proteinExistence type="predicted"/>
<comment type="caution">
    <text evidence="2">The sequence shown here is derived from an EMBL/GenBank/DDBJ whole genome shotgun (WGS) entry which is preliminary data.</text>
</comment>
<dbReference type="AlphaFoldDB" id="A0A420F6V3"/>
<sequence>MTHRVHRAGGDRRDRPAAGGAFAPHRTRPTGVPAPTDGGTRAVPGTRALPSGGTRPLPGTGIPAVPVGGTRPLPSGGTSLVPTAPHRSAGRPSTPRGSRSTP</sequence>
<protein>
    <submittedName>
        <fullName evidence="2">Uncharacterized protein</fullName>
    </submittedName>
</protein>
<dbReference type="EMBL" id="RAQQ01000002">
    <property type="protein sequence ID" value="RKF28659.1"/>
    <property type="molecule type" value="Genomic_DNA"/>
</dbReference>
<reference evidence="2 3" key="1">
    <citation type="journal article" date="2018" name="Int. J. Syst. Evol. Microbiol.">
        <title>Micromonospora globbae sp. nov., an endophytic actinomycete isolated from roots of Globba winitii C. H. Wright.</title>
        <authorList>
            <person name="Kuncharoen N."/>
            <person name="Pittayakhajonwut P."/>
            <person name="Tanasupawat S."/>
        </authorList>
    </citation>
    <scope>NUCLEOTIDE SEQUENCE [LARGE SCALE GENOMIC DNA]</scope>
    <source>
        <strain evidence="2 3">WPS1-2</strain>
    </source>
</reference>